<dbReference type="NCBIfam" id="TIGR00726">
    <property type="entry name" value="peptidoglycan editing factor PgeF"/>
    <property type="match status" value="1"/>
</dbReference>
<evidence type="ECO:0000313" key="11">
    <source>
        <dbReference type="EMBL" id="PKD44528.1"/>
    </source>
</evidence>
<dbReference type="PANTHER" id="PTHR30616:SF2">
    <property type="entry name" value="PURINE NUCLEOSIDE PHOSPHORYLASE LACC1"/>
    <property type="match status" value="1"/>
</dbReference>
<evidence type="ECO:0000256" key="6">
    <source>
        <dbReference type="ARBA" id="ARBA00022833"/>
    </source>
</evidence>
<evidence type="ECO:0000256" key="10">
    <source>
        <dbReference type="RuleBase" id="RU361274"/>
    </source>
</evidence>
<comment type="caution">
    <text evidence="11">The sequence shown here is derived from an EMBL/GenBank/DDBJ whole genome shotgun (WGS) entry which is preliminary data.</text>
</comment>
<proteinExistence type="inferred from homology"/>
<gene>
    <name evidence="11" type="ORF">CWD77_03420</name>
</gene>
<dbReference type="Proteomes" id="UP000233398">
    <property type="component" value="Unassembled WGS sequence"/>
</dbReference>
<dbReference type="PANTHER" id="PTHR30616">
    <property type="entry name" value="UNCHARACTERIZED PROTEIN YFIH"/>
    <property type="match status" value="1"/>
</dbReference>
<dbReference type="GO" id="GO:0005507">
    <property type="term" value="F:copper ion binding"/>
    <property type="evidence" value="ECO:0007669"/>
    <property type="project" value="TreeGrafter"/>
</dbReference>
<evidence type="ECO:0000256" key="9">
    <source>
        <dbReference type="ARBA" id="ARBA00049893"/>
    </source>
</evidence>
<name>A0A2N0VK11_9BACT</name>
<comment type="catalytic activity">
    <reaction evidence="1">
        <text>inosine + phosphate = alpha-D-ribose 1-phosphate + hypoxanthine</text>
        <dbReference type="Rhea" id="RHEA:27646"/>
        <dbReference type="ChEBI" id="CHEBI:17368"/>
        <dbReference type="ChEBI" id="CHEBI:17596"/>
        <dbReference type="ChEBI" id="CHEBI:43474"/>
        <dbReference type="ChEBI" id="CHEBI:57720"/>
        <dbReference type="EC" id="2.4.2.1"/>
    </reaction>
    <physiologicalReaction direction="left-to-right" evidence="1">
        <dbReference type="Rhea" id="RHEA:27647"/>
    </physiologicalReaction>
</comment>
<evidence type="ECO:0000256" key="5">
    <source>
        <dbReference type="ARBA" id="ARBA00022801"/>
    </source>
</evidence>
<comment type="similarity">
    <text evidence="2 10">Belongs to the purine nucleoside phosphorylase YfiH/LACC1 family.</text>
</comment>
<keyword evidence="3" id="KW-0808">Transferase</keyword>
<dbReference type="AlphaFoldDB" id="A0A2N0VK11"/>
<evidence type="ECO:0000256" key="1">
    <source>
        <dbReference type="ARBA" id="ARBA00000553"/>
    </source>
</evidence>
<dbReference type="InterPro" id="IPR038371">
    <property type="entry name" value="Cu_polyphenol_OxRdtase_sf"/>
</dbReference>
<dbReference type="CDD" id="cd16833">
    <property type="entry name" value="YfiH"/>
    <property type="match status" value="1"/>
</dbReference>
<protein>
    <recommendedName>
        <fullName evidence="10">Purine nucleoside phosphorylase</fullName>
    </recommendedName>
</protein>
<accession>A0A2N0VK11</accession>
<dbReference type="GO" id="GO:0016787">
    <property type="term" value="F:hydrolase activity"/>
    <property type="evidence" value="ECO:0007669"/>
    <property type="project" value="UniProtKB-KW"/>
</dbReference>
<keyword evidence="6" id="KW-0862">Zinc</keyword>
<keyword evidence="12" id="KW-1185">Reference proteome</keyword>
<dbReference type="OrthoDB" id="4279at2"/>
<evidence type="ECO:0000256" key="3">
    <source>
        <dbReference type="ARBA" id="ARBA00022679"/>
    </source>
</evidence>
<dbReference type="GO" id="GO:0017061">
    <property type="term" value="F:S-methyl-5-thioadenosine phosphorylase activity"/>
    <property type="evidence" value="ECO:0007669"/>
    <property type="project" value="UniProtKB-EC"/>
</dbReference>
<reference evidence="11 12" key="1">
    <citation type="submission" date="2017-11" db="EMBL/GenBank/DDBJ databases">
        <title>Rhodohalobacter 15182 sp. nov., isolated from a salt lake.</title>
        <authorList>
            <person name="Han S."/>
        </authorList>
    </citation>
    <scope>NUCLEOTIDE SEQUENCE [LARGE SCALE GENOMIC DNA]</scope>
    <source>
        <strain evidence="11 12">15182</strain>
    </source>
</reference>
<comment type="catalytic activity">
    <reaction evidence="8">
        <text>adenosine + phosphate = alpha-D-ribose 1-phosphate + adenine</text>
        <dbReference type="Rhea" id="RHEA:27642"/>
        <dbReference type="ChEBI" id="CHEBI:16335"/>
        <dbReference type="ChEBI" id="CHEBI:16708"/>
        <dbReference type="ChEBI" id="CHEBI:43474"/>
        <dbReference type="ChEBI" id="CHEBI:57720"/>
        <dbReference type="EC" id="2.4.2.1"/>
    </reaction>
    <physiologicalReaction direction="left-to-right" evidence="8">
        <dbReference type="Rhea" id="RHEA:27643"/>
    </physiologicalReaction>
</comment>
<dbReference type="Pfam" id="PF02578">
    <property type="entry name" value="Cu-oxidase_4"/>
    <property type="match status" value="1"/>
</dbReference>
<organism evidence="11 12">
    <name type="scientific">Rhodohalobacter barkolensis</name>
    <dbReference type="NCBI Taxonomy" id="2053187"/>
    <lineage>
        <taxon>Bacteria</taxon>
        <taxon>Pseudomonadati</taxon>
        <taxon>Balneolota</taxon>
        <taxon>Balneolia</taxon>
        <taxon>Balneolales</taxon>
        <taxon>Balneolaceae</taxon>
        <taxon>Rhodohalobacter</taxon>
    </lineage>
</organism>
<dbReference type="InterPro" id="IPR011324">
    <property type="entry name" value="Cytotoxic_necrot_fac-like_cat"/>
</dbReference>
<dbReference type="SUPFAM" id="SSF64438">
    <property type="entry name" value="CNF1/YfiH-like putative cysteine hydrolases"/>
    <property type="match status" value="1"/>
</dbReference>
<evidence type="ECO:0000256" key="8">
    <source>
        <dbReference type="ARBA" id="ARBA00048968"/>
    </source>
</evidence>
<dbReference type="InterPro" id="IPR003730">
    <property type="entry name" value="Cu_polyphenol_OxRdtase"/>
</dbReference>
<dbReference type="EMBL" id="PISP01000001">
    <property type="protein sequence ID" value="PKD44528.1"/>
    <property type="molecule type" value="Genomic_DNA"/>
</dbReference>
<keyword evidence="4" id="KW-0479">Metal-binding</keyword>
<evidence type="ECO:0000313" key="12">
    <source>
        <dbReference type="Proteomes" id="UP000233398"/>
    </source>
</evidence>
<dbReference type="Gene3D" id="3.60.140.10">
    <property type="entry name" value="CNF1/YfiH-like putative cysteine hydrolases"/>
    <property type="match status" value="1"/>
</dbReference>
<dbReference type="RefSeq" id="WP_101071819.1">
    <property type="nucleotide sequence ID" value="NZ_PISP01000001.1"/>
</dbReference>
<comment type="catalytic activity">
    <reaction evidence="7">
        <text>adenosine + H2O + H(+) = inosine + NH4(+)</text>
        <dbReference type="Rhea" id="RHEA:24408"/>
        <dbReference type="ChEBI" id="CHEBI:15377"/>
        <dbReference type="ChEBI" id="CHEBI:15378"/>
        <dbReference type="ChEBI" id="CHEBI:16335"/>
        <dbReference type="ChEBI" id="CHEBI:17596"/>
        <dbReference type="ChEBI" id="CHEBI:28938"/>
        <dbReference type="EC" id="3.5.4.4"/>
    </reaction>
    <physiologicalReaction direction="left-to-right" evidence="7">
        <dbReference type="Rhea" id="RHEA:24409"/>
    </physiologicalReaction>
</comment>
<comment type="catalytic activity">
    <reaction evidence="9">
        <text>S-methyl-5'-thioadenosine + phosphate = 5-(methylsulfanyl)-alpha-D-ribose 1-phosphate + adenine</text>
        <dbReference type="Rhea" id="RHEA:11852"/>
        <dbReference type="ChEBI" id="CHEBI:16708"/>
        <dbReference type="ChEBI" id="CHEBI:17509"/>
        <dbReference type="ChEBI" id="CHEBI:43474"/>
        <dbReference type="ChEBI" id="CHEBI:58533"/>
        <dbReference type="EC" id="2.4.2.28"/>
    </reaction>
    <physiologicalReaction direction="left-to-right" evidence="9">
        <dbReference type="Rhea" id="RHEA:11853"/>
    </physiologicalReaction>
</comment>
<keyword evidence="5" id="KW-0378">Hydrolase</keyword>
<sequence length="246" mass="27453">MKLFYPKVFKEQKVISALFTESNREFVNKSGKITGLNLGYNTEASDTEVDHNFITLFSEIEWEKDQLALANQVHGTDIKYVSKPGVFEATDGFVSDQSGITLGIRVADCAAILAGDPKNGVIGAFHAGWKGADGNILTKGINKMIELGADTTEIQVYISPCISLNNFEVGEEVASKFPERFVDRTSFKKPHVDLKGFLLWQLLNAGINQKNIDISTECTVQDDRYYSYRRERDKAGRMLGLIKLNK</sequence>
<evidence type="ECO:0000256" key="7">
    <source>
        <dbReference type="ARBA" id="ARBA00047989"/>
    </source>
</evidence>
<evidence type="ECO:0000256" key="4">
    <source>
        <dbReference type="ARBA" id="ARBA00022723"/>
    </source>
</evidence>
<evidence type="ECO:0000256" key="2">
    <source>
        <dbReference type="ARBA" id="ARBA00007353"/>
    </source>
</evidence>